<dbReference type="GO" id="GO:0019877">
    <property type="term" value="P:diaminopimelate biosynthetic process"/>
    <property type="evidence" value="ECO:0007669"/>
    <property type="project" value="UniProtKB-KW"/>
</dbReference>
<dbReference type="InterPro" id="IPR036291">
    <property type="entry name" value="NAD(P)-bd_dom_sf"/>
</dbReference>
<comment type="catalytic activity">
    <reaction evidence="11">
        <text>(S)-2,3,4,5-tetrahydrodipicolinate + NAD(+) + H2O = (2S,4S)-4-hydroxy-2,3,4,5-tetrahydrodipicolinate + NADH + H(+)</text>
        <dbReference type="Rhea" id="RHEA:35323"/>
        <dbReference type="ChEBI" id="CHEBI:15377"/>
        <dbReference type="ChEBI" id="CHEBI:15378"/>
        <dbReference type="ChEBI" id="CHEBI:16845"/>
        <dbReference type="ChEBI" id="CHEBI:57540"/>
        <dbReference type="ChEBI" id="CHEBI:57945"/>
        <dbReference type="ChEBI" id="CHEBI:67139"/>
        <dbReference type="EC" id="1.17.1.8"/>
    </reaction>
</comment>
<name>A0A1H2JXK1_9BACT</name>
<comment type="catalytic activity">
    <reaction evidence="10">
        <text>(S)-2,3,4,5-tetrahydrodipicolinate + NADP(+) + H2O = (2S,4S)-4-hydroxy-2,3,4,5-tetrahydrodipicolinate + NADPH + H(+)</text>
        <dbReference type="Rhea" id="RHEA:35331"/>
        <dbReference type="ChEBI" id="CHEBI:15377"/>
        <dbReference type="ChEBI" id="CHEBI:15378"/>
        <dbReference type="ChEBI" id="CHEBI:16845"/>
        <dbReference type="ChEBI" id="CHEBI:57783"/>
        <dbReference type="ChEBI" id="CHEBI:58349"/>
        <dbReference type="ChEBI" id="CHEBI:67139"/>
        <dbReference type="EC" id="1.17.1.8"/>
    </reaction>
</comment>
<feature type="domain" description="Dihydrodipicolinate reductase N-terminal" evidence="12">
    <location>
        <begin position="4"/>
        <end position="129"/>
    </location>
</feature>
<evidence type="ECO:0000256" key="1">
    <source>
        <dbReference type="ARBA" id="ARBA00006642"/>
    </source>
</evidence>
<keyword evidence="2" id="KW-0028">Amino-acid biosynthesis</keyword>
<evidence type="ECO:0000313" key="15">
    <source>
        <dbReference type="Proteomes" id="UP000199608"/>
    </source>
</evidence>
<proteinExistence type="inferred from homology"/>
<evidence type="ECO:0000256" key="8">
    <source>
        <dbReference type="ARBA" id="ARBA00037922"/>
    </source>
</evidence>
<keyword evidence="15" id="KW-1185">Reference proteome</keyword>
<comment type="similarity">
    <text evidence="1">Belongs to the DapB family.</text>
</comment>
<evidence type="ECO:0000259" key="12">
    <source>
        <dbReference type="Pfam" id="PF01113"/>
    </source>
</evidence>
<dbReference type="EMBL" id="FNLL01000017">
    <property type="protein sequence ID" value="SDU61042.1"/>
    <property type="molecule type" value="Genomic_DNA"/>
</dbReference>
<dbReference type="GO" id="GO:0009089">
    <property type="term" value="P:lysine biosynthetic process via diaminopimelate"/>
    <property type="evidence" value="ECO:0007669"/>
    <property type="project" value="InterPro"/>
</dbReference>
<accession>A0A1H2JXK1</accession>
<dbReference type="Proteomes" id="UP000199608">
    <property type="component" value="Unassembled WGS sequence"/>
</dbReference>
<dbReference type="InterPro" id="IPR011859">
    <property type="entry name" value="Dihydrodipicolinate_Rdtase_pln"/>
</dbReference>
<evidence type="ECO:0000259" key="13">
    <source>
        <dbReference type="Pfam" id="PF05173"/>
    </source>
</evidence>
<dbReference type="Pfam" id="PF01113">
    <property type="entry name" value="DapB_N"/>
    <property type="match status" value="1"/>
</dbReference>
<dbReference type="InterPro" id="IPR023940">
    <property type="entry name" value="DHDPR_bac"/>
</dbReference>
<dbReference type="PANTHER" id="PTHR20836">
    <property type="entry name" value="DIHYDRODIPICOLINATE REDUCTASE"/>
    <property type="match status" value="1"/>
</dbReference>
<organism evidence="14 15">
    <name type="scientific">Desulfobacula phenolica</name>
    <dbReference type="NCBI Taxonomy" id="90732"/>
    <lineage>
        <taxon>Bacteria</taxon>
        <taxon>Pseudomonadati</taxon>
        <taxon>Thermodesulfobacteriota</taxon>
        <taxon>Desulfobacteria</taxon>
        <taxon>Desulfobacterales</taxon>
        <taxon>Desulfobacteraceae</taxon>
        <taxon>Desulfobacula</taxon>
    </lineage>
</organism>
<dbReference type="InterPro" id="IPR000846">
    <property type="entry name" value="DapB_N"/>
</dbReference>
<dbReference type="Gene3D" id="3.40.50.720">
    <property type="entry name" value="NAD(P)-binding Rossmann-like Domain"/>
    <property type="match status" value="1"/>
</dbReference>
<dbReference type="InterPro" id="IPR022663">
    <property type="entry name" value="DapB_C"/>
</dbReference>
<keyword evidence="5" id="KW-0560">Oxidoreductase</keyword>
<dbReference type="PIRSF" id="PIRSF000161">
    <property type="entry name" value="DHPR"/>
    <property type="match status" value="1"/>
</dbReference>
<dbReference type="Pfam" id="PF05173">
    <property type="entry name" value="DapB_C"/>
    <property type="match status" value="1"/>
</dbReference>
<comment type="pathway">
    <text evidence="8">Amino-acid biosynthesis; L-lysine biosynthesis via DAP pathway; (S)-tetrahydrodipicolinate from L-aspartate: step 4/4.</text>
</comment>
<dbReference type="EC" id="1.17.1.8" evidence="9"/>
<evidence type="ECO:0000256" key="4">
    <source>
        <dbReference type="ARBA" id="ARBA00022915"/>
    </source>
</evidence>
<dbReference type="SUPFAM" id="SSF51735">
    <property type="entry name" value="NAD(P)-binding Rossmann-fold domains"/>
    <property type="match status" value="1"/>
</dbReference>
<evidence type="ECO:0000256" key="6">
    <source>
        <dbReference type="ARBA" id="ARBA00023027"/>
    </source>
</evidence>
<dbReference type="AlphaFoldDB" id="A0A1H2JXK1"/>
<evidence type="ECO:0000256" key="5">
    <source>
        <dbReference type="ARBA" id="ARBA00023002"/>
    </source>
</evidence>
<keyword evidence="6" id="KW-0520">NAD</keyword>
<gene>
    <name evidence="14" type="ORF">SAMN04487931_11711</name>
</gene>
<evidence type="ECO:0000256" key="2">
    <source>
        <dbReference type="ARBA" id="ARBA00022605"/>
    </source>
</evidence>
<evidence type="ECO:0000256" key="7">
    <source>
        <dbReference type="ARBA" id="ARBA00023154"/>
    </source>
</evidence>
<dbReference type="GO" id="GO:0070402">
    <property type="term" value="F:NADPH binding"/>
    <property type="evidence" value="ECO:0007669"/>
    <property type="project" value="InterPro"/>
</dbReference>
<dbReference type="GO" id="GO:0008839">
    <property type="term" value="F:4-hydroxy-tetrahydrodipicolinate reductase"/>
    <property type="evidence" value="ECO:0007669"/>
    <property type="project" value="UniProtKB-EC"/>
</dbReference>
<dbReference type="RefSeq" id="WP_092237970.1">
    <property type="nucleotide sequence ID" value="NZ_FNLL01000017.1"/>
</dbReference>
<evidence type="ECO:0000256" key="10">
    <source>
        <dbReference type="ARBA" id="ARBA00049080"/>
    </source>
</evidence>
<keyword evidence="3" id="KW-0521">NADP</keyword>
<feature type="domain" description="Dihydrodipicolinate reductase C-terminal" evidence="13">
    <location>
        <begin position="136"/>
        <end position="274"/>
    </location>
</feature>
<protein>
    <recommendedName>
        <fullName evidence="9">4-hydroxy-tetrahydrodipicolinate reductase</fullName>
        <ecNumber evidence="9">1.17.1.8</ecNumber>
    </recommendedName>
</protein>
<dbReference type="PANTHER" id="PTHR20836:SF0">
    <property type="entry name" value="4-HYDROXY-TETRAHYDRODIPICOLINATE REDUCTASE 1, CHLOROPLASTIC-RELATED"/>
    <property type="match status" value="1"/>
</dbReference>
<evidence type="ECO:0000256" key="3">
    <source>
        <dbReference type="ARBA" id="ARBA00022857"/>
    </source>
</evidence>
<keyword evidence="7" id="KW-0457">Lysine biosynthesis</keyword>
<dbReference type="NCBIfam" id="TIGR02130">
    <property type="entry name" value="dapB_plant"/>
    <property type="match status" value="1"/>
</dbReference>
<evidence type="ECO:0000256" key="9">
    <source>
        <dbReference type="ARBA" id="ARBA00038983"/>
    </source>
</evidence>
<evidence type="ECO:0000313" key="14">
    <source>
        <dbReference type="EMBL" id="SDU61042.1"/>
    </source>
</evidence>
<dbReference type="Gene3D" id="3.30.360.10">
    <property type="entry name" value="Dihydrodipicolinate Reductase, domain 2"/>
    <property type="match status" value="1"/>
</dbReference>
<reference evidence="15" key="1">
    <citation type="submission" date="2016-10" db="EMBL/GenBank/DDBJ databases">
        <authorList>
            <person name="Varghese N."/>
            <person name="Submissions S."/>
        </authorList>
    </citation>
    <scope>NUCLEOTIDE SEQUENCE [LARGE SCALE GENOMIC DNA]</scope>
    <source>
        <strain evidence="15">DSM 3384</strain>
    </source>
</reference>
<keyword evidence="4" id="KW-0220">Diaminopimelate biosynthesis</keyword>
<sequence length="277" mass="31251">MEKINIMINGLPGNVAKTMARSGITDNRFNVMPFSLTGQEIEDKTITIDQMRFELVKPDVRDEKIIRIKRQFNSFITIDYTHPNAVNSNALFYTQNQIPFVMGTTGGNREQLEQVVKKSSTPAVIAPNMAKQIVGFQAMMEYAANTFPGLFEGYTLQVSESHQNGKADTSGTAKAMVGYFNQLGANFDVNKIQMVRDPEVQRKEWKIPKEHIAGHGWHTYTLTAPDGSALFEFKHNINGRDIYVSGTFDAVVFLMEKLNKPDDSKKLYTMIDVLNRP</sequence>
<evidence type="ECO:0000256" key="11">
    <source>
        <dbReference type="ARBA" id="ARBA00049396"/>
    </source>
</evidence>